<comment type="caution">
    <text evidence="5">The sequence shown here is derived from an EMBL/GenBank/DDBJ whole genome shotgun (WGS) entry which is preliminary data.</text>
</comment>
<name>A0A7C9IKC6_9BACT</name>
<dbReference type="HAMAP" id="MF_00996">
    <property type="entry name" value="MqnD"/>
    <property type="match status" value="1"/>
</dbReference>
<dbReference type="Pfam" id="PF02621">
    <property type="entry name" value="VitK2_biosynth"/>
    <property type="match status" value="1"/>
</dbReference>
<dbReference type="UniPathway" id="UPA00079"/>
<dbReference type="OrthoDB" id="9809439at2"/>
<keyword evidence="6" id="KW-1185">Reference proteome</keyword>
<protein>
    <recommendedName>
        <fullName evidence="4">1,4-dihydroxy-6-naphtoate synthase</fullName>
        <ecNumber evidence="4">4.1.99.29</ecNumber>
    </recommendedName>
    <alternativeName>
        <fullName evidence="4">Menaquinone biosynthetic enzyme MqnD</fullName>
    </alternativeName>
</protein>
<comment type="catalytic activity">
    <reaction evidence="4">
        <text>cyclic dehypoxanthinylfutalosinate = 1,4-dihydroxy-6-naphthoate + dihydroxyacetone</text>
        <dbReference type="Rhea" id="RHEA:33087"/>
        <dbReference type="ChEBI" id="CHEBI:16016"/>
        <dbReference type="ChEBI" id="CHEBI:64254"/>
        <dbReference type="ChEBI" id="CHEBI:64270"/>
        <dbReference type="EC" id="4.1.99.29"/>
    </reaction>
</comment>
<evidence type="ECO:0000313" key="6">
    <source>
        <dbReference type="Proteomes" id="UP000482487"/>
    </source>
</evidence>
<dbReference type="PANTHER" id="PTHR37167:SF1">
    <property type="entry name" value="1,4-DIHYDROXY-6-NAPHTOATE SYNTHASE"/>
    <property type="match status" value="1"/>
</dbReference>
<comment type="pathway">
    <text evidence="1 4">Quinol/quinone metabolism; menaquinone biosynthesis.</text>
</comment>
<dbReference type="AlphaFoldDB" id="A0A7C9IKC6"/>
<accession>A0A7C9IKC6</accession>
<dbReference type="SUPFAM" id="SSF53850">
    <property type="entry name" value="Periplasmic binding protein-like II"/>
    <property type="match status" value="1"/>
</dbReference>
<dbReference type="PANTHER" id="PTHR37167">
    <property type="entry name" value="1,4-DIHYDROXY-6-NAPHTOATE SYNTHASE"/>
    <property type="match status" value="1"/>
</dbReference>
<organism evidence="5 6">
    <name type="scientific">Solidesulfovibrio aerotolerans</name>
    <dbReference type="NCBI Taxonomy" id="295255"/>
    <lineage>
        <taxon>Bacteria</taxon>
        <taxon>Pseudomonadati</taxon>
        <taxon>Thermodesulfobacteriota</taxon>
        <taxon>Desulfovibrionia</taxon>
        <taxon>Desulfovibrionales</taxon>
        <taxon>Desulfovibrionaceae</taxon>
        <taxon>Solidesulfovibrio</taxon>
    </lineage>
</organism>
<dbReference type="GO" id="GO:0016830">
    <property type="term" value="F:carbon-carbon lyase activity"/>
    <property type="evidence" value="ECO:0007669"/>
    <property type="project" value="UniProtKB-UniRule"/>
</dbReference>
<keyword evidence="2 4" id="KW-0474">Menaquinone biosynthesis</keyword>
<dbReference type="EC" id="4.1.99.29" evidence="4"/>
<dbReference type="EMBL" id="WVUD01000008">
    <property type="protein sequence ID" value="MYL82865.1"/>
    <property type="molecule type" value="Genomic_DNA"/>
</dbReference>
<evidence type="ECO:0000256" key="3">
    <source>
        <dbReference type="ARBA" id="ARBA00023239"/>
    </source>
</evidence>
<keyword evidence="3 4" id="KW-0456">Lyase</keyword>
<dbReference type="Proteomes" id="UP000482487">
    <property type="component" value="Unassembled WGS sequence"/>
</dbReference>
<dbReference type="InterPro" id="IPR030869">
    <property type="entry name" value="MqnD"/>
</dbReference>
<feature type="binding site" evidence="4">
    <location>
        <begin position="107"/>
        <end position="108"/>
    </location>
    <ligand>
        <name>substrate</name>
    </ligand>
</feature>
<dbReference type="RefSeq" id="WP_160959785.1">
    <property type="nucleotide sequence ID" value="NZ_WVUD01000008.1"/>
</dbReference>
<dbReference type="InterPro" id="IPR003773">
    <property type="entry name" value="Menaquinone_biosynth"/>
</dbReference>
<proteinExistence type="inferred from homology"/>
<evidence type="ECO:0000256" key="1">
    <source>
        <dbReference type="ARBA" id="ARBA00004863"/>
    </source>
</evidence>
<gene>
    <name evidence="4" type="primary">mqnD</name>
    <name evidence="5" type="ORF">GTA51_06905</name>
</gene>
<dbReference type="Gene3D" id="3.40.190.10">
    <property type="entry name" value="Periplasmic binding protein-like II"/>
    <property type="match status" value="2"/>
</dbReference>
<feature type="binding site" evidence="4">
    <location>
        <begin position="56"/>
        <end position="58"/>
    </location>
    <ligand>
        <name>substrate</name>
    </ligand>
</feature>
<evidence type="ECO:0000313" key="5">
    <source>
        <dbReference type="EMBL" id="MYL82865.1"/>
    </source>
</evidence>
<dbReference type="GO" id="GO:0009234">
    <property type="term" value="P:menaquinone biosynthetic process"/>
    <property type="evidence" value="ECO:0007669"/>
    <property type="project" value="UniProtKB-UniRule"/>
</dbReference>
<evidence type="ECO:0000256" key="4">
    <source>
        <dbReference type="HAMAP-Rule" id="MF_00996"/>
    </source>
</evidence>
<comment type="similarity">
    <text evidence="4">Belongs to the MqnA/MqnD family. MqnD subfamily.</text>
</comment>
<sequence>MDTITVAISPCPNDMAIFAAFILGRVGVPGLRADFAFEDVETLNEAALAGRYDVVKISAAMAAPLAQTYAVLPSGAAFGFGAGPKLVVAKGFAGRPRSVAVPGLRTTAAALLRAALAEDRPELPLPDAAFVPVRYDEIVAAVQAGRAEAGLLIHETALAAAAHGLTLLLDLGVWWQGRWPDVPVPLGVIAARKSLGAARLAALAGVLRQSLTLAREQPGLVAPLVRLFARERDDAVIAAHIRAYVGDLSLDMGPTGGAALVALAQMA</sequence>
<feature type="active site" description="Proton acceptor" evidence="4">
    <location>
        <position position="154"/>
    </location>
</feature>
<comment type="function">
    <text evidence="4">Catalyzes the conversion of cyclic dehypoxanthine futalosine (cyclic DHFL) into 1,4-dihydroxy-6-naphthoate, a step in the biosynthesis of menaquinone (MK, vitamin K2).</text>
</comment>
<reference evidence="5 6" key="1">
    <citation type="submission" date="2020-01" db="EMBL/GenBank/DDBJ databases">
        <title>Genome sequence of Desulfovibrio aerotolerans DSM 16695(T).</title>
        <authorList>
            <person name="Karnachuk O."/>
            <person name="Avakyan M."/>
            <person name="Mardanov A."/>
            <person name="Kadnikov V."/>
            <person name="Ravin N."/>
        </authorList>
    </citation>
    <scope>NUCLEOTIDE SEQUENCE [LARGE SCALE GENOMIC DNA]</scope>
    <source>
        <strain evidence="5 6">DSM 16695</strain>
    </source>
</reference>
<evidence type="ECO:0000256" key="2">
    <source>
        <dbReference type="ARBA" id="ARBA00022428"/>
    </source>
</evidence>